<accession>A0AA35SB33</accession>
<sequence length="230" mass="25572">MPDSLDQIVESSEAERLATGFEFTEGPLWHPDGYLLFVNNRINVIYRLTPGGEPEVIRENSGAANGLTFDLQGRLIMCEGDNRQITRWEPDGSITVIADRWEGKRLHRPNDVVCRSDGSIYFTSPGLRLPPEEREIDFHGIHRIAPDGTVTAVITDLESPNGLAFSPDETILYADNTRRGDECAAEKERGEVCTHQYIRAYDVAPDGSVSNSRLFANMHSAEDGVPDGIR</sequence>
<dbReference type="SUPFAM" id="SSF63829">
    <property type="entry name" value="Calcium-dependent phosphotriesterase"/>
    <property type="match status" value="1"/>
</dbReference>
<dbReference type="InterPro" id="IPR011042">
    <property type="entry name" value="6-blade_b-propeller_TolB-like"/>
</dbReference>
<dbReference type="PANTHER" id="PTHR47572:SF4">
    <property type="entry name" value="LACTONASE DRP35"/>
    <property type="match status" value="1"/>
</dbReference>
<evidence type="ECO:0000313" key="4">
    <source>
        <dbReference type="Proteomes" id="UP001174909"/>
    </source>
</evidence>
<feature type="domain" description="SMP-30/Gluconolactonase/LRE-like region" evidence="2">
    <location>
        <begin position="23"/>
        <end position="229"/>
    </location>
</feature>
<dbReference type="InterPro" id="IPR013658">
    <property type="entry name" value="SGL"/>
</dbReference>
<gene>
    <name evidence="3" type="ORF">GBAR_LOCUS15362</name>
</gene>
<dbReference type="PANTHER" id="PTHR47572">
    <property type="entry name" value="LIPOPROTEIN-RELATED"/>
    <property type="match status" value="1"/>
</dbReference>
<dbReference type="InterPro" id="IPR051262">
    <property type="entry name" value="SMP-30/CGR1_Lactonase"/>
</dbReference>
<keyword evidence="4" id="KW-1185">Reference proteome</keyword>
<dbReference type="Gene3D" id="2.120.10.30">
    <property type="entry name" value="TolB, C-terminal domain"/>
    <property type="match status" value="1"/>
</dbReference>
<dbReference type="EMBL" id="CASHTH010002237">
    <property type="protein sequence ID" value="CAI8026810.1"/>
    <property type="molecule type" value="Genomic_DNA"/>
</dbReference>
<evidence type="ECO:0000259" key="2">
    <source>
        <dbReference type="Pfam" id="PF08450"/>
    </source>
</evidence>
<comment type="caution">
    <text evidence="3">The sequence shown here is derived from an EMBL/GenBank/DDBJ whole genome shotgun (WGS) entry which is preliminary data.</text>
</comment>
<organism evidence="3 4">
    <name type="scientific">Geodia barretti</name>
    <name type="common">Barrett's horny sponge</name>
    <dbReference type="NCBI Taxonomy" id="519541"/>
    <lineage>
        <taxon>Eukaryota</taxon>
        <taxon>Metazoa</taxon>
        <taxon>Porifera</taxon>
        <taxon>Demospongiae</taxon>
        <taxon>Heteroscleromorpha</taxon>
        <taxon>Tetractinellida</taxon>
        <taxon>Astrophorina</taxon>
        <taxon>Geodiidae</taxon>
        <taxon>Geodia</taxon>
    </lineage>
</organism>
<proteinExistence type="predicted"/>
<keyword evidence="1" id="KW-0378">Hydrolase</keyword>
<dbReference type="Pfam" id="PF08450">
    <property type="entry name" value="SGL"/>
    <property type="match status" value="1"/>
</dbReference>
<reference evidence="3" key="1">
    <citation type="submission" date="2023-03" db="EMBL/GenBank/DDBJ databases">
        <authorList>
            <person name="Steffen K."/>
            <person name="Cardenas P."/>
        </authorList>
    </citation>
    <scope>NUCLEOTIDE SEQUENCE</scope>
</reference>
<dbReference type="Proteomes" id="UP001174909">
    <property type="component" value="Unassembled WGS sequence"/>
</dbReference>
<dbReference type="GO" id="GO:0016787">
    <property type="term" value="F:hydrolase activity"/>
    <property type="evidence" value="ECO:0007669"/>
    <property type="project" value="UniProtKB-KW"/>
</dbReference>
<evidence type="ECO:0000313" key="3">
    <source>
        <dbReference type="EMBL" id="CAI8026810.1"/>
    </source>
</evidence>
<evidence type="ECO:0000256" key="1">
    <source>
        <dbReference type="ARBA" id="ARBA00022801"/>
    </source>
</evidence>
<protein>
    <submittedName>
        <fullName evidence="3">Gluconolactonase</fullName>
    </submittedName>
</protein>
<name>A0AA35SB33_GEOBA</name>
<dbReference type="AlphaFoldDB" id="A0AA35SB33"/>